<dbReference type="InterPro" id="IPR036388">
    <property type="entry name" value="WH-like_DNA-bd_sf"/>
</dbReference>
<feature type="domain" description="HTH lysR-type" evidence="5">
    <location>
        <begin position="9"/>
        <end position="66"/>
    </location>
</feature>
<dbReference type="SUPFAM" id="SSF53850">
    <property type="entry name" value="Periplasmic binding protein-like II"/>
    <property type="match status" value="1"/>
</dbReference>
<dbReference type="GO" id="GO:0003677">
    <property type="term" value="F:DNA binding"/>
    <property type="evidence" value="ECO:0007669"/>
    <property type="project" value="UniProtKB-KW"/>
</dbReference>
<name>A0A0B8NN88_9VIBR</name>
<comment type="similarity">
    <text evidence="1">Belongs to the LysR transcriptional regulatory family.</text>
</comment>
<evidence type="ECO:0000313" key="6">
    <source>
        <dbReference type="EMBL" id="GAM55486.1"/>
    </source>
</evidence>
<proteinExistence type="inferred from homology"/>
<dbReference type="SUPFAM" id="SSF46785">
    <property type="entry name" value="Winged helix' DNA-binding domain"/>
    <property type="match status" value="1"/>
</dbReference>
<evidence type="ECO:0000256" key="4">
    <source>
        <dbReference type="ARBA" id="ARBA00023163"/>
    </source>
</evidence>
<evidence type="ECO:0000256" key="1">
    <source>
        <dbReference type="ARBA" id="ARBA00009437"/>
    </source>
</evidence>
<evidence type="ECO:0000256" key="2">
    <source>
        <dbReference type="ARBA" id="ARBA00023015"/>
    </source>
</evidence>
<keyword evidence="7" id="KW-1185">Reference proteome</keyword>
<dbReference type="GO" id="GO:0003700">
    <property type="term" value="F:DNA-binding transcription factor activity"/>
    <property type="evidence" value="ECO:0007669"/>
    <property type="project" value="InterPro"/>
</dbReference>
<dbReference type="InterPro" id="IPR036390">
    <property type="entry name" value="WH_DNA-bd_sf"/>
</dbReference>
<dbReference type="Pfam" id="PF03466">
    <property type="entry name" value="LysR_substrate"/>
    <property type="match status" value="1"/>
</dbReference>
<dbReference type="PANTHER" id="PTHR30118:SF15">
    <property type="entry name" value="TRANSCRIPTIONAL REGULATORY PROTEIN"/>
    <property type="match status" value="1"/>
</dbReference>
<dbReference type="Pfam" id="PF00126">
    <property type="entry name" value="HTH_1"/>
    <property type="match status" value="1"/>
</dbReference>
<dbReference type="EMBL" id="BBRZ01000014">
    <property type="protein sequence ID" value="GAM55486.1"/>
    <property type="molecule type" value="Genomic_DNA"/>
</dbReference>
<dbReference type="InterPro" id="IPR050389">
    <property type="entry name" value="LysR-type_TF"/>
</dbReference>
<dbReference type="Gene3D" id="3.40.190.10">
    <property type="entry name" value="Periplasmic binding protein-like II"/>
    <property type="match status" value="2"/>
</dbReference>
<dbReference type="Gene3D" id="1.10.10.10">
    <property type="entry name" value="Winged helix-like DNA-binding domain superfamily/Winged helix DNA-binding domain"/>
    <property type="match status" value="1"/>
</dbReference>
<organism evidence="6 7">
    <name type="scientific">Vibrio ishigakensis</name>
    <dbReference type="NCBI Taxonomy" id="1481914"/>
    <lineage>
        <taxon>Bacteria</taxon>
        <taxon>Pseudomonadati</taxon>
        <taxon>Pseudomonadota</taxon>
        <taxon>Gammaproteobacteria</taxon>
        <taxon>Vibrionales</taxon>
        <taxon>Vibrionaceae</taxon>
        <taxon>Vibrio</taxon>
    </lineage>
</organism>
<dbReference type="PRINTS" id="PR00039">
    <property type="entry name" value="HTHLYSR"/>
</dbReference>
<dbReference type="PANTHER" id="PTHR30118">
    <property type="entry name" value="HTH-TYPE TRANSCRIPTIONAL REGULATOR LEUO-RELATED"/>
    <property type="match status" value="1"/>
</dbReference>
<gene>
    <name evidence="6" type="ORF">JCM19231_4385</name>
</gene>
<protein>
    <submittedName>
        <fullName evidence="6">Transcriptional regulators, lysR family</fullName>
    </submittedName>
</protein>
<dbReference type="PROSITE" id="PS50931">
    <property type="entry name" value="HTH_LYSR"/>
    <property type="match status" value="1"/>
</dbReference>
<dbReference type="InterPro" id="IPR000847">
    <property type="entry name" value="LysR_HTH_N"/>
</dbReference>
<keyword evidence="3" id="KW-0238">DNA-binding</keyword>
<comment type="caution">
    <text evidence="6">The sequence shown here is derived from an EMBL/GenBank/DDBJ whole genome shotgun (WGS) entry which is preliminary data.</text>
</comment>
<reference evidence="6 7" key="2">
    <citation type="submission" date="2015-01" db="EMBL/GenBank/DDBJ databases">
        <authorList>
            <consortium name="NBRP consortium"/>
            <person name="Sawabe T."/>
            <person name="Meirelles P."/>
            <person name="Feng G."/>
            <person name="Sayaka M."/>
            <person name="Hattori M."/>
            <person name="Ohkuma M."/>
        </authorList>
    </citation>
    <scope>NUCLEOTIDE SEQUENCE [LARGE SCALE GENOMIC DNA]</scope>
    <source>
        <strain evidence="7">JCM 19231</strain>
    </source>
</reference>
<keyword evidence="2" id="KW-0805">Transcription regulation</keyword>
<evidence type="ECO:0000259" key="5">
    <source>
        <dbReference type="PROSITE" id="PS50931"/>
    </source>
</evidence>
<dbReference type="InterPro" id="IPR005119">
    <property type="entry name" value="LysR_subst-bd"/>
</dbReference>
<accession>A0A0B8NN88</accession>
<sequence>MAKDRFANLDLNLLRTFLVLSQELNMRKASVRLNVSQPAISQALQRLRHHFDDELFVKVRSGLEPTAYAIELSNTVTPLLDELAAAINGVENFSEQEIDQKLCISMNSIAEIAIGGSLFSSITQKAPNATLEFQSWTSSAMEKILEGQTLLGVGYHNEDFKGVYSEKLVDLTGLLIARENHPLAGKKRQIRELEGASIASLVAKGWNENRAIAVDYLKQHNVNISVGFRSELMLPLIDVVRRSDMLLAVSTLFPVSQHDGLVALDIDVAPETIQVPLYAHYHIKNRNNPLINWLVETIREELIQQTCNN</sequence>
<evidence type="ECO:0000313" key="7">
    <source>
        <dbReference type="Proteomes" id="UP000031671"/>
    </source>
</evidence>
<evidence type="ECO:0000256" key="3">
    <source>
        <dbReference type="ARBA" id="ARBA00023125"/>
    </source>
</evidence>
<reference evidence="6 7" key="1">
    <citation type="submission" date="2015-01" db="EMBL/GenBank/DDBJ databases">
        <title>Vibrio sp. C1 JCM 19231 whole genome shotgun sequence.</title>
        <authorList>
            <person name="Sawabe T."/>
            <person name="Meirelles P."/>
            <person name="Feng G."/>
            <person name="Sayaka M."/>
            <person name="Hattori M."/>
            <person name="Ohkuma M."/>
        </authorList>
    </citation>
    <scope>NUCLEOTIDE SEQUENCE [LARGE SCALE GENOMIC DNA]</scope>
    <source>
        <strain evidence="7">JCM 19231</strain>
    </source>
</reference>
<dbReference type="AlphaFoldDB" id="A0A0B8NN88"/>
<keyword evidence="4" id="KW-0804">Transcription</keyword>
<dbReference type="RefSeq" id="WP_261834630.1">
    <property type="nucleotide sequence ID" value="NZ_AP024881.1"/>
</dbReference>
<dbReference type="Proteomes" id="UP000031671">
    <property type="component" value="Unassembled WGS sequence"/>
</dbReference>